<dbReference type="AlphaFoldDB" id="F8BT35"/>
<reference evidence="1 2" key="1">
    <citation type="journal article" date="2011" name="J. Bacteriol.">
        <title>Complete genome sequences of the chemolithoautotrophic Oligotropha carboxidovorans strains OM4 and OM5.</title>
        <authorList>
            <person name="Volland S."/>
            <person name="Rachinger M."/>
            <person name="Strittmatter A."/>
            <person name="Daniel R."/>
            <person name="Gottschalk G."/>
            <person name="Meyer O."/>
        </authorList>
    </citation>
    <scope>NUCLEOTIDE SEQUENCE [LARGE SCALE GENOMIC DNA]</scope>
    <source>
        <strain evidence="2">ATCC 49405 / DSM 1227 / KCTC 32145 / OM5</strain>
    </source>
</reference>
<accession>F8BT35</accession>
<dbReference type="KEGG" id="ocg:OCA5_c18190"/>
<evidence type="ECO:0000313" key="1">
    <source>
        <dbReference type="EMBL" id="AEI06532.1"/>
    </source>
</evidence>
<dbReference type="STRING" id="504832.OCA5_c18190"/>
<keyword evidence="2" id="KW-1185">Reference proteome</keyword>
<dbReference type="HOGENOM" id="CLU_2618546_0_0_5"/>
<protein>
    <submittedName>
        <fullName evidence="1">Uncharacterized protein</fullName>
    </submittedName>
</protein>
<proteinExistence type="predicted"/>
<sequence length="78" mass="8317">MPFVNAKSPDVPGEADIAMMRPNVSTLRGSRWEEGMGVLSLGGVPGSAPHAVGTGSRDGAIRPILLYRRNWIASLRSQ</sequence>
<dbReference type="EMBL" id="CP002826">
    <property type="protein sequence ID" value="AEI06532.1"/>
    <property type="molecule type" value="Genomic_DNA"/>
</dbReference>
<gene>
    <name evidence="1" type="ordered locus">OCA5_c18190</name>
</gene>
<dbReference type="Proteomes" id="UP000007730">
    <property type="component" value="Chromosome"/>
</dbReference>
<evidence type="ECO:0000313" key="2">
    <source>
        <dbReference type="Proteomes" id="UP000007730"/>
    </source>
</evidence>
<organism evidence="1 2">
    <name type="scientific">Afipia carboxidovorans (strain ATCC 49405 / DSM 1227 / KCTC 32145 / OM5)</name>
    <name type="common">Oligotropha carboxidovorans</name>
    <dbReference type="NCBI Taxonomy" id="504832"/>
    <lineage>
        <taxon>Bacteria</taxon>
        <taxon>Pseudomonadati</taxon>
        <taxon>Pseudomonadota</taxon>
        <taxon>Alphaproteobacteria</taxon>
        <taxon>Hyphomicrobiales</taxon>
        <taxon>Nitrobacteraceae</taxon>
        <taxon>Afipia</taxon>
    </lineage>
</organism>
<name>F8BT35_AFIC5</name>